<feature type="compositionally biased region" description="Polar residues" evidence="1">
    <location>
        <begin position="24"/>
        <end position="37"/>
    </location>
</feature>
<feature type="region of interest" description="Disordered" evidence="1">
    <location>
        <begin position="24"/>
        <end position="46"/>
    </location>
</feature>
<evidence type="ECO:0000313" key="3">
    <source>
        <dbReference type="Proteomes" id="UP000807769"/>
    </source>
</evidence>
<dbReference type="AlphaFoldDB" id="A0A9P7JFR4"/>
<dbReference type="EMBL" id="JABBWG010000009">
    <property type="protein sequence ID" value="KAG1819699.1"/>
    <property type="molecule type" value="Genomic_DNA"/>
</dbReference>
<gene>
    <name evidence="2" type="ORF">BJ212DRAFT_1061271</name>
</gene>
<keyword evidence="3" id="KW-1185">Reference proteome</keyword>
<evidence type="ECO:0000313" key="2">
    <source>
        <dbReference type="EMBL" id="KAG1819699.1"/>
    </source>
</evidence>
<comment type="caution">
    <text evidence="2">The sequence shown here is derived from an EMBL/GenBank/DDBJ whole genome shotgun (WGS) entry which is preliminary data.</text>
</comment>
<feature type="region of interest" description="Disordered" evidence="1">
    <location>
        <begin position="114"/>
        <end position="133"/>
    </location>
</feature>
<accession>A0A9P7JFR4</accession>
<evidence type="ECO:0000256" key="1">
    <source>
        <dbReference type="SAM" id="MobiDB-lite"/>
    </source>
</evidence>
<reference evidence="2" key="1">
    <citation type="journal article" date="2020" name="New Phytol.">
        <title>Comparative genomics reveals dynamic genome evolution in host specialist ectomycorrhizal fungi.</title>
        <authorList>
            <person name="Lofgren L.A."/>
            <person name="Nguyen N.H."/>
            <person name="Vilgalys R."/>
            <person name="Ruytinx J."/>
            <person name="Liao H.L."/>
            <person name="Branco S."/>
            <person name="Kuo A."/>
            <person name="LaButti K."/>
            <person name="Lipzen A."/>
            <person name="Andreopoulos W."/>
            <person name="Pangilinan J."/>
            <person name="Riley R."/>
            <person name="Hundley H."/>
            <person name="Na H."/>
            <person name="Barry K."/>
            <person name="Grigoriev I.V."/>
            <person name="Stajich J.E."/>
            <person name="Kennedy P.G."/>
        </authorList>
    </citation>
    <scope>NUCLEOTIDE SEQUENCE</scope>
    <source>
        <strain evidence="2">MN1</strain>
    </source>
</reference>
<dbReference type="GeneID" id="64622980"/>
<dbReference type="RefSeq" id="XP_041195234.1">
    <property type="nucleotide sequence ID" value="XM_041328963.1"/>
</dbReference>
<proteinExistence type="predicted"/>
<organism evidence="2 3">
    <name type="scientific">Suillus subaureus</name>
    <dbReference type="NCBI Taxonomy" id="48587"/>
    <lineage>
        <taxon>Eukaryota</taxon>
        <taxon>Fungi</taxon>
        <taxon>Dikarya</taxon>
        <taxon>Basidiomycota</taxon>
        <taxon>Agaricomycotina</taxon>
        <taxon>Agaricomycetes</taxon>
        <taxon>Agaricomycetidae</taxon>
        <taxon>Boletales</taxon>
        <taxon>Suillineae</taxon>
        <taxon>Suillaceae</taxon>
        <taxon>Suillus</taxon>
    </lineage>
</organism>
<dbReference type="Proteomes" id="UP000807769">
    <property type="component" value="Unassembled WGS sequence"/>
</dbReference>
<feature type="compositionally biased region" description="Polar residues" evidence="1">
    <location>
        <begin position="114"/>
        <end position="127"/>
    </location>
</feature>
<dbReference type="OrthoDB" id="2662332at2759"/>
<name>A0A9P7JFR4_9AGAM</name>
<sequence>MFSMAGEGGSSLWNNTAFSGSYTPSPGPTLTNMTSPDADSFSPPPLKVPQPQFSLFQQGAYMHENQALREHCGILEAQVTKLSIERDTIQAMFHQLASSVCLDEAVESLSSKGTHLSLSAPSTSNAKRPTRETHPKVKFWTQDAFLDWAERASAQGLHRGKIPYLEGENGEQVPEATVKAIRKTLRGGWSELVNRQLAPKSWGKLASTGNQFIHSLMERSYPLFTLAHDGWKLDYLCKSSYSAWRRNHLDDNGN</sequence>
<protein>
    <submittedName>
        <fullName evidence="2">Uncharacterized protein</fullName>
    </submittedName>
</protein>